<dbReference type="EMBL" id="JAEHOI010000006">
    <property type="protein sequence ID" value="MBK0422049.1"/>
    <property type="molecule type" value="Genomic_DNA"/>
</dbReference>
<sequence length="153" mass="16576">MNLERRHANVPGHWQVPGRFQINHSHGIRVGDMIWVGGQEDLDENGNVRNPGDVVAQCHSVMQSLKAVIEDLGGTMGDVVQFNTFYAGELSFEEWQRTYDIRFGYFPEPGPTATGILIGEELNLPGIRVEVNAVAVVGSAAAKAAAGADSTEK</sequence>
<gene>
    <name evidence="1" type="ORF">JD292_08175</name>
</gene>
<name>A0A934QEM5_9MICO</name>
<dbReference type="RefSeq" id="WP_200132238.1">
    <property type="nucleotide sequence ID" value="NZ_JAEHOI010000006.1"/>
</dbReference>
<comment type="caution">
    <text evidence="1">The sequence shown here is derived from an EMBL/GenBank/DDBJ whole genome shotgun (WGS) entry which is preliminary data.</text>
</comment>
<dbReference type="InterPro" id="IPR006175">
    <property type="entry name" value="YjgF/YER057c/UK114"/>
</dbReference>
<dbReference type="InterPro" id="IPR035959">
    <property type="entry name" value="RutC-like_sf"/>
</dbReference>
<dbReference type="Pfam" id="PF01042">
    <property type="entry name" value="Ribonuc_L-PSP"/>
    <property type="match status" value="1"/>
</dbReference>
<accession>A0A934QEM5</accession>
<reference evidence="1" key="1">
    <citation type="submission" date="2020-12" db="EMBL/GenBank/DDBJ databases">
        <title>Leucobacter sp. CAS2, isolated from Chromium sludge.</title>
        <authorList>
            <person name="Xu Z."/>
        </authorList>
    </citation>
    <scope>NUCLEOTIDE SEQUENCE</scope>
    <source>
        <strain evidence="1">CSA2</strain>
    </source>
</reference>
<dbReference type="Proteomes" id="UP000618733">
    <property type="component" value="Unassembled WGS sequence"/>
</dbReference>
<dbReference type="PANTHER" id="PTHR43857">
    <property type="entry name" value="BLR7761 PROTEIN"/>
    <property type="match status" value="1"/>
</dbReference>
<proteinExistence type="predicted"/>
<evidence type="ECO:0000313" key="2">
    <source>
        <dbReference type="Proteomes" id="UP000618733"/>
    </source>
</evidence>
<dbReference type="PANTHER" id="PTHR43857:SF1">
    <property type="entry name" value="YJGH FAMILY PROTEIN"/>
    <property type="match status" value="1"/>
</dbReference>
<keyword evidence="2" id="KW-1185">Reference proteome</keyword>
<dbReference type="AlphaFoldDB" id="A0A934QEM5"/>
<protein>
    <submittedName>
        <fullName evidence="1">RidA family protein</fullName>
    </submittedName>
</protein>
<dbReference type="Gene3D" id="3.30.1330.40">
    <property type="entry name" value="RutC-like"/>
    <property type="match status" value="1"/>
</dbReference>
<evidence type="ECO:0000313" key="1">
    <source>
        <dbReference type="EMBL" id="MBK0422049.1"/>
    </source>
</evidence>
<dbReference type="SUPFAM" id="SSF55298">
    <property type="entry name" value="YjgF-like"/>
    <property type="match status" value="1"/>
</dbReference>
<organism evidence="1 2">
    <name type="scientific">Leucobacter edaphi</name>
    <dbReference type="NCBI Taxonomy" id="2796472"/>
    <lineage>
        <taxon>Bacteria</taxon>
        <taxon>Bacillati</taxon>
        <taxon>Actinomycetota</taxon>
        <taxon>Actinomycetes</taxon>
        <taxon>Micrococcales</taxon>
        <taxon>Microbacteriaceae</taxon>
        <taxon>Leucobacter</taxon>
    </lineage>
</organism>